<accession>S6EPW4</accession>
<comment type="caution">
    <text evidence="1">The sequence shown here is derived from an EMBL/GenBank/DDBJ whole genome shotgun (WGS) entry which is preliminary data.</text>
</comment>
<evidence type="ECO:0000313" key="2">
    <source>
        <dbReference type="Proteomes" id="UP000015361"/>
    </source>
</evidence>
<organism evidence="1 2">
    <name type="scientific">Lactococcus lactis subsp. lactis A12</name>
    <dbReference type="NCBI Taxonomy" id="1137134"/>
    <lineage>
        <taxon>Bacteria</taxon>
        <taxon>Bacillati</taxon>
        <taxon>Bacillota</taxon>
        <taxon>Bacilli</taxon>
        <taxon>Lactobacillales</taxon>
        <taxon>Streptococcaceae</taxon>
        <taxon>Lactococcus</taxon>
    </lineage>
</organism>
<dbReference type="EMBL" id="CBLU010000002">
    <property type="protein sequence ID" value="CDG03395.1"/>
    <property type="molecule type" value="Genomic_DNA"/>
</dbReference>
<reference evidence="1 2" key="1">
    <citation type="journal article" date="2013" name="Appl. Environ. Microbiol.">
        <title>The Carbohydrate Metabolism Signature of Lactococcus lactis Strain A12 Reveals Its Sourdough Ecosystem Origin.</title>
        <authorList>
            <person name="Passerini D."/>
            <person name="Coddeville M."/>
            <person name="Le Bourgeois P."/>
            <person name="Loubiere P."/>
            <person name="Ritzenthaler P."/>
            <person name="Fontagne-Faucher C."/>
            <person name="Daveran-Mingot M.L."/>
            <person name="Cocaign-Bousquet M."/>
        </authorList>
    </citation>
    <scope>NUCLEOTIDE SEQUENCE [LARGE SCALE GENOMIC DNA]</scope>
    <source>
        <strain evidence="1 2">A12</strain>
    </source>
</reference>
<sequence length="19" mass="2269">MSQELPHKKLDDAEEEQNK</sequence>
<dbReference type="AlphaFoldDB" id="S6EPW4"/>
<dbReference type="Proteomes" id="UP000015361">
    <property type="component" value="Unassembled WGS sequence"/>
</dbReference>
<name>S6EPW4_LACLL</name>
<proteinExistence type="predicted"/>
<gene>
    <name evidence="1" type="ORF">O9U_04705</name>
</gene>
<evidence type="ECO:0000313" key="1">
    <source>
        <dbReference type="EMBL" id="CDG03395.1"/>
    </source>
</evidence>
<protein>
    <submittedName>
        <fullName evidence="1">Uncharacterized protein</fullName>
    </submittedName>
</protein>